<evidence type="ECO:0000313" key="2">
    <source>
        <dbReference type="Proteomes" id="UP000318509"/>
    </source>
</evidence>
<dbReference type="AlphaFoldDB" id="A0A537JYX2"/>
<name>A0A537JYX2_9BACT</name>
<comment type="caution">
    <text evidence="1">The sequence shown here is derived from an EMBL/GenBank/DDBJ whole genome shotgun (WGS) entry which is preliminary data.</text>
</comment>
<dbReference type="Pfam" id="PF13365">
    <property type="entry name" value="Trypsin_2"/>
    <property type="match status" value="1"/>
</dbReference>
<dbReference type="SUPFAM" id="SSF50494">
    <property type="entry name" value="Trypsin-like serine proteases"/>
    <property type="match status" value="1"/>
</dbReference>
<evidence type="ECO:0000313" key="1">
    <source>
        <dbReference type="EMBL" id="TMI88739.1"/>
    </source>
</evidence>
<sequence length="254" mass="27651">MTGVAWVLIVFLLLVPTPVARGQAPDPADAVFQIEVWSAQDNKHYRLQESGTGFFIKSDGTALTVSHVVYRAVHDLEHSRLVAIVGKEFFDAAVVCASRLLDDPTKPASNSGVELSKDVAEIMLTPSTMPFKERGREIGGTWSVIATAHTGPNPDFPFLKIGGNPHGHVRVIGFGDISPILYKWTARGQVDEFFHENGTEMFTIKFTNPPQAGNSGSPVLDDQDQVVGLFTWQSAAHQYLGIAQAPSALRNPCR</sequence>
<dbReference type="EMBL" id="VBAK01000136">
    <property type="protein sequence ID" value="TMI88739.1"/>
    <property type="molecule type" value="Genomic_DNA"/>
</dbReference>
<accession>A0A537JYX2</accession>
<dbReference type="Gene3D" id="2.40.10.10">
    <property type="entry name" value="Trypsin-like serine proteases"/>
    <property type="match status" value="2"/>
</dbReference>
<dbReference type="InterPro" id="IPR043504">
    <property type="entry name" value="Peptidase_S1_PA_chymotrypsin"/>
</dbReference>
<dbReference type="Proteomes" id="UP000318509">
    <property type="component" value="Unassembled WGS sequence"/>
</dbReference>
<reference evidence="1 2" key="1">
    <citation type="journal article" date="2019" name="Nat. Microbiol.">
        <title>Mediterranean grassland soil C-N compound turnover is dependent on rainfall and depth, and is mediated by genomically divergent microorganisms.</title>
        <authorList>
            <person name="Diamond S."/>
            <person name="Andeer P.F."/>
            <person name="Li Z."/>
            <person name="Crits-Christoph A."/>
            <person name="Burstein D."/>
            <person name="Anantharaman K."/>
            <person name="Lane K.R."/>
            <person name="Thomas B.C."/>
            <person name="Pan C."/>
            <person name="Northen T.R."/>
            <person name="Banfield J.F."/>
        </authorList>
    </citation>
    <scope>NUCLEOTIDE SEQUENCE [LARGE SCALE GENOMIC DNA]</scope>
    <source>
        <strain evidence="1">NP_3</strain>
    </source>
</reference>
<gene>
    <name evidence="1" type="ORF">E6H00_11885</name>
</gene>
<protein>
    <submittedName>
        <fullName evidence="1">Trypsin-like peptidase domain-containing protein</fullName>
    </submittedName>
</protein>
<organism evidence="1 2">
    <name type="scientific">Candidatus Segetimicrobium genomatis</name>
    <dbReference type="NCBI Taxonomy" id="2569760"/>
    <lineage>
        <taxon>Bacteria</taxon>
        <taxon>Bacillati</taxon>
        <taxon>Candidatus Sysuimicrobiota</taxon>
        <taxon>Candidatus Sysuimicrobiia</taxon>
        <taxon>Candidatus Sysuimicrobiales</taxon>
        <taxon>Candidatus Segetimicrobiaceae</taxon>
        <taxon>Candidatus Segetimicrobium</taxon>
    </lineage>
</organism>
<proteinExistence type="predicted"/>
<dbReference type="InterPro" id="IPR009003">
    <property type="entry name" value="Peptidase_S1_PA"/>
</dbReference>